<gene>
    <name evidence="2" type="ORF">H3V42_31730</name>
    <name evidence="1" type="ORF">N5J77_25990</name>
</gene>
<protein>
    <submittedName>
        <fullName evidence="2">Uncharacterized protein</fullName>
    </submittedName>
</protein>
<reference evidence="2 3" key="1">
    <citation type="submission" date="2020-07" db="EMBL/GenBank/DDBJ databases">
        <title>Whole genome sequence of Sphingobium yanoikuyae A3.</title>
        <authorList>
            <person name="Han S.-S."/>
        </authorList>
    </citation>
    <scope>NUCLEOTIDE SEQUENCE [LARGE SCALE GENOMIC DNA]</scope>
    <source>
        <strain evidence="2 3">A3</strain>
        <plasmid evidence="2 3">unnamed1</plasmid>
    </source>
</reference>
<evidence type="ECO:0000313" key="2">
    <source>
        <dbReference type="EMBL" id="QNG49416.1"/>
    </source>
</evidence>
<organism evidence="2 3">
    <name type="scientific">Sphingobium yanoikuyae</name>
    <name type="common">Sphingomonas yanoikuyae</name>
    <dbReference type="NCBI Taxonomy" id="13690"/>
    <lineage>
        <taxon>Bacteria</taxon>
        <taxon>Pseudomonadati</taxon>
        <taxon>Pseudomonadota</taxon>
        <taxon>Alphaproteobacteria</taxon>
        <taxon>Sphingomonadales</taxon>
        <taxon>Sphingomonadaceae</taxon>
        <taxon>Sphingobium</taxon>
    </lineage>
</organism>
<name>A0A9X7UFK4_SPHYA</name>
<dbReference type="AlphaFoldDB" id="A0A9X7UFK4"/>
<dbReference type="Proteomes" id="UP000515377">
    <property type="component" value="Plasmid unnamed1"/>
</dbReference>
<reference evidence="1" key="2">
    <citation type="submission" date="2022-09" db="EMBL/GenBank/DDBJ databases">
        <title>Intensive care unit water sources are persistently colonized with multi-drug resistant bacteria and are the site of extensive horizontal gene transfer of antibiotic resistance genes.</title>
        <authorList>
            <person name="Diorio-Toth L."/>
        </authorList>
    </citation>
    <scope>NUCLEOTIDE SEQUENCE</scope>
    <source>
        <strain evidence="1">GD03659</strain>
    </source>
</reference>
<accession>A0A9X7UFK4</accession>
<evidence type="ECO:0000313" key="3">
    <source>
        <dbReference type="Proteomes" id="UP000515377"/>
    </source>
</evidence>
<geneLocation type="plasmid" evidence="2 3">
    <name>unnamed1</name>
</geneLocation>
<dbReference type="Proteomes" id="UP001162318">
    <property type="component" value="Unassembled WGS sequence"/>
</dbReference>
<evidence type="ECO:0000313" key="1">
    <source>
        <dbReference type="EMBL" id="MDH2134589.1"/>
    </source>
</evidence>
<dbReference type="RefSeq" id="WP_185707929.1">
    <property type="nucleotide sequence ID" value="NZ_DAIPVH010000010.1"/>
</dbReference>
<dbReference type="EMBL" id="CP060123">
    <property type="protein sequence ID" value="QNG49416.1"/>
    <property type="molecule type" value="Genomic_DNA"/>
</dbReference>
<dbReference type="EMBL" id="JAOCKX010000062">
    <property type="protein sequence ID" value="MDH2134589.1"/>
    <property type="molecule type" value="Genomic_DNA"/>
</dbReference>
<proteinExistence type="predicted"/>
<sequence>MSVIANLADHRPFPDLSIAEFALLVALLRVGPHPAAFLIPTLDAWFDTRLRAADLEPTIARLIRANLVLRRGTTLYPRRHARTLVIAVYGNLFRILGEDMAKLISAREPSLLGMLRAYLDRRARDDREKHHQKKDED</sequence>
<keyword evidence="2" id="KW-0614">Plasmid</keyword>